<accession>A0A8J2L8B4</accession>
<sequence>GENKYNNENGMGPVIENFNGPDAFLTENPWKLLEDGKIASKVPWMVGANSNEGLIFLGMYLKFIKTAKDMVVDKIWDETIPDLLFYNGKERPDASRKIKEHLSEGGDLSALNETETIQKLSTMITEKLFFKSLVDTTKLHQNLHPVYMYLFTYEGFMTIFDIIRYPSPKSWIPPELTISLKLIRDLFYKLVLRLPQERFGMSHGDDSLLMFSVPKFRSALLIDTFDFEMSQLLIKTLADFATFELVVPIFQFNSKFSV</sequence>
<dbReference type="InterPro" id="IPR002018">
    <property type="entry name" value="CarbesteraseB"/>
</dbReference>
<reference evidence="3" key="1">
    <citation type="submission" date="2021-06" db="EMBL/GenBank/DDBJ databases">
        <authorList>
            <person name="Hodson N. C."/>
            <person name="Mongue J. A."/>
            <person name="Jaron S. K."/>
        </authorList>
    </citation>
    <scope>NUCLEOTIDE SEQUENCE</scope>
</reference>
<evidence type="ECO:0000313" key="3">
    <source>
        <dbReference type="EMBL" id="CAG7817563.1"/>
    </source>
</evidence>
<dbReference type="Pfam" id="PF00135">
    <property type="entry name" value="COesterase"/>
    <property type="match status" value="1"/>
</dbReference>
<keyword evidence="1" id="KW-0325">Glycoprotein</keyword>
<dbReference type="EMBL" id="CAJVCH010397356">
    <property type="protein sequence ID" value="CAG7817563.1"/>
    <property type="molecule type" value="Genomic_DNA"/>
</dbReference>
<gene>
    <name evidence="3" type="ORF">AFUS01_LOCUS28122</name>
</gene>
<organism evidence="3 4">
    <name type="scientific">Allacma fusca</name>
    <dbReference type="NCBI Taxonomy" id="39272"/>
    <lineage>
        <taxon>Eukaryota</taxon>
        <taxon>Metazoa</taxon>
        <taxon>Ecdysozoa</taxon>
        <taxon>Arthropoda</taxon>
        <taxon>Hexapoda</taxon>
        <taxon>Collembola</taxon>
        <taxon>Symphypleona</taxon>
        <taxon>Sminthuridae</taxon>
        <taxon>Allacma</taxon>
    </lineage>
</organism>
<evidence type="ECO:0000256" key="1">
    <source>
        <dbReference type="ARBA" id="ARBA00023180"/>
    </source>
</evidence>
<proteinExistence type="predicted"/>
<comment type="caution">
    <text evidence="3">The sequence shown here is derived from an EMBL/GenBank/DDBJ whole genome shotgun (WGS) entry which is preliminary data.</text>
</comment>
<dbReference type="InterPro" id="IPR050309">
    <property type="entry name" value="Type-B_Carboxylest/Lipase"/>
</dbReference>
<feature type="domain" description="Carboxylesterase type B" evidence="2">
    <location>
        <begin position="5"/>
        <end position="243"/>
    </location>
</feature>
<protein>
    <recommendedName>
        <fullName evidence="2">Carboxylesterase type B domain-containing protein</fullName>
    </recommendedName>
</protein>
<dbReference type="Proteomes" id="UP000708208">
    <property type="component" value="Unassembled WGS sequence"/>
</dbReference>
<name>A0A8J2L8B4_9HEXA</name>
<dbReference type="AlphaFoldDB" id="A0A8J2L8B4"/>
<dbReference type="PANTHER" id="PTHR11559">
    <property type="entry name" value="CARBOXYLESTERASE"/>
    <property type="match status" value="1"/>
</dbReference>
<evidence type="ECO:0000259" key="2">
    <source>
        <dbReference type="Pfam" id="PF00135"/>
    </source>
</evidence>
<evidence type="ECO:0000313" key="4">
    <source>
        <dbReference type="Proteomes" id="UP000708208"/>
    </source>
</evidence>
<feature type="non-terminal residue" evidence="3">
    <location>
        <position position="1"/>
    </location>
</feature>
<keyword evidence="4" id="KW-1185">Reference proteome</keyword>